<keyword evidence="4" id="KW-1185">Reference proteome</keyword>
<comment type="caution">
    <text evidence="3">The sequence shown here is derived from an EMBL/GenBank/DDBJ whole genome shotgun (WGS) entry which is preliminary data.</text>
</comment>
<name>A0AAD6E5N9_9EURO</name>
<feature type="region of interest" description="Disordered" evidence="1">
    <location>
        <begin position="369"/>
        <end position="388"/>
    </location>
</feature>
<protein>
    <submittedName>
        <fullName evidence="3">Uncharacterized protein</fullName>
    </submittedName>
</protein>
<organism evidence="3 4">
    <name type="scientific">Penicillium hetheringtonii</name>
    <dbReference type="NCBI Taxonomy" id="911720"/>
    <lineage>
        <taxon>Eukaryota</taxon>
        <taxon>Fungi</taxon>
        <taxon>Dikarya</taxon>
        <taxon>Ascomycota</taxon>
        <taxon>Pezizomycotina</taxon>
        <taxon>Eurotiomycetes</taxon>
        <taxon>Eurotiomycetidae</taxon>
        <taxon>Eurotiales</taxon>
        <taxon>Aspergillaceae</taxon>
        <taxon>Penicillium</taxon>
    </lineage>
</organism>
<sequence>MQWFPVGRDDSSGWRLDVVSLITILGESLMARHIQPLTASKLCLLPRIIPAPQAFLGSTRAARLPSLPNSVCGVYSGTLVQELNYFANVLLPITNMKSFEVAIWHITLSSKILIQTMMILKPERSFDAMADRSRSQHPEREALVSPRTLSPLNLLTIFSSLLVLGALIWALMLNDGVAVLALVAIASASILIGIASHWRPQLAARPTDAVVPKGDILIRTREGAFVIIQCTEEVARELFMGPRSAIICWTMQAVIAVIYVMLNVFYWIASLLPPSWLWDLSRYRCEEVTPQHLRNADKPKFDESKEIESKPSFTRSLWFAIQATGEVEWVTVSDAAPRTPEWKTWLELAKINCGNPDWDAVGEKDRLMKKAHHRSEAPASLPLRRETA</sequence>
<feature type="transmembrane region" description="Helical" evidence="2">
    <location>
        <begin position="152"/>
        <end position="171"/>
    </location>
</feature>
<proteinExistence type="predicted"/>
<evidence type="ECO:0000313" key="3">
    <source>
        <dbReference type="EMBL" id="KAJ5600952.1"/>
    </source>
</evidence>
<accession>A0AAD6E5N9</accession>
<feature type="transmembrane region" description="Helical" evidence="2">
    <location>
        <begin position="246"/>
        <end position="269"/>
    </location>
</feature>
<keyword evidence="2" id="KW-0812">Transmembrane</keyword>
<dbReference type="EMBL" id="JAQJAC010000001">
    <property type="protein sequence ID" value="KAJ5600952.1"/>
    <property type="molecule type" value="Genomic_DNA"/>
</dbReference>
<evidence type="ECO:0000256" key="2">
    <source>
        <dbReference type="SAM" id="Phobius"/>
    </source>
</evidence>
<reference evidence="3 4" key="1">
    <citation type="journal article" date="2023" name="IMA Fungus">
        <title>Comparative genomic study of the Penicillium genus elucidates a diverse pangenome and 15 lateral gene transfer events.</title>
        <authorList>
            <person name="Petersen C."/>
            <person name="Sorensen T."/>
            <person name="Nielsen M.R."/>
            <person name="Sondergaard T.E."/>
            <person name="Sorensen J.L."/>
            <person name="Fitzpatrick D.A."/>
            <person name="Frisvad J.C."/>
            <person name="Nielsen K.L."/>
        </authorList>
    </citation>
    <scope>NUCLEOTIDE SEQUENCE [LARGE SCALE GENOMIC DNA]</scope>
    <source>
        <strain evidence="3 4">IBT 29057</strain>
    </source>
</reference>
<evidence type="ECO:0000256" key="1">
    <source>
        <dbReference type="SAM" id="MobiDB-lite"/>
    </source>
</evidence>
<dbReference type="Proteomes" id="UP001216150">
    <property type="component" value="Unassembled WGS sequence"/>
</dbReference>
<gene>
    <name evidence="3" type="ORF">N7450_002019</name>
</gene>
<feature type="transmembrane region" description="Helical" evidence="2">
    <location>
        <begin position="177"/>
        <end position="195"/>
    </location>
</feature>
<keyword evidence="2" id="KW-0472">Membrane</keyword>
<keyword evidence="2" id="KW-1133">Transmembrane helix</keyword>
<dbReference type="AlphaFoldDB" id="A0AAD6E5N9"/>
<evidence type="ECO:0000313" key="4">
    <source>
        <dbReference type="Proteomes" id="UP001216150"/>
    </source>
</evidence>